<reference evidence="7 9" key="1">
    <citation type="submission" date="2016-02" db="EMBL/GenBank/DDBJ databases">
        <authorList>
            <person name="Wen L."/>
            <person name="He K."/>
            <person name="Yang H."/>
        </authorList>
    </citation>
    <scope>NUCLEOTIDE SEQUENCE [LARGE SCALE GENOMIC DNA]</scope>
    <source>
        <strain evidence="7">Trichococcus_R210</strain>
    </source>
</reference>
<evidence type="ECO:0000256" key="2">
    <source>
        <dbReference type="ARBA" id="ARBA00022475"/>
    </source>
</evidence>
<dbReference type="EMBL" id="FNYT01000035">
    <property type="protein sequence ID" value="SEJ89191.1"/>
    <property type="molecule type" value="Genomic_DNA"/>
</dbReference>
<evidence type="ECO:0000256" key="6">
    <source>
        <dbReference type="SAM" id="Phobius"/>
    </source>
</evidence>
<proteinExistence type="predicted"/>
<keyword evidence="4 6" id="KW-1133">Transmembrane helix</keyword>
<evidence type="ECO:0000313" key="8">
    <source>
        <dbReference type="EMBL" id="SEJ89191.1"/>
    </source>
</evidence>
<dbReference type="RefSeq" id="WP_068624722.1">
    <property type="nucleotide sequence ID" value="NZ_FJNB01000029.1"/>
</dbReference>
<keyword evidence="2" id="KW-1003">Cell membrane</keyword>
<dbReference type="EMBL" id="FJNB01000029">
    <property type="protein sequence ID" value="CZR09666.1"/>
    <property type="molecule type" value="Genomic_DNA"/>
</dbReference>
<evidence type="ECO:0000256" key="1">
    <source>
        <dbReference type="ARBA" id="ARBA00004236"/>
    </source>
</evidence>
<dbReference type="GO" id="GO:0005886">
    <property type="term" value="C:plasma membrane"/>
    <property type="evidence" value="ECO:0007669"/>
    <property type="project" value="UniProtKB-SubCell"/>
</dbReference>
<keyword evidence="3 6" id="KW-0812">Transmembrane</keyword>
<evidence type="ECO:0000256" key="3">
    <source>
        <dbReference type="ARBA" id="ARBA00022692"/>
    </source>
</evidence>
<protein>
    <submittedName>
        <fullName evidence="7">Sodium ion-translocating decarboxylase</fullName>
    </submittedName>
    <submittedName>
        <fullName evidence="8">Sodium pump decarboxylases, gamma subunit</fullName>
    </submittedName>
</protein>
<dbReference type="Proteomes" id="UP000199280">
    <property type="component" value="Unassembled WGS sequence"/>
</dbReference>
<accession>A0A143Z9L8</accession>
<dbReference type="AlphaFoldDB" id="A0A143Z9L8"/>
<dbReference type="Proteomes" id="UP000076878">
    <property type="component" value="Unassembled WGS sequence"/>
</dbReference>
<dbReference type="STRING" id="640938.TR210_2781"/>
<sequence length="98" mass="10567">MGTFNLGDGLIVTVVAMIVVFVVLSCLWFLVELVHKLVGEPAQAAPALAQREETVQPVLQDAVVDEQRAKAAAITALIAAYEAHPAKKFEIVDVTRIK</sequence>
<dbReference type="OrthoDB" id="2167345at2"/>
<evidence type="ECO:0000313" key="9">
    <source>
        <dbReference type="Proteomes" id="UP000076878"/>
    </source>
</evidence>
<comment type="subcellular location">
    <subcellularLocation>
        <location evidence="1">Cell membrane</location>
    </subcellularLocation>
</comment>
<name>A0A143Z9L8_9LACT</name>
<keyword evidence="5 6" id="KW-0472">Membrane</keyword>
<gene>
    <name evidence="8" type="ORF">SAMN05216375_13522</name>
    <name evidence="7" type="ORF">TR210_2781</name>
</gene>
<evidence type="ECO:0000313" key="10">
    <source>
        <dbReference type="Proteomes" id="UP000199280"/>
    </source>
</evidence>
<dbReference type="GO" id="GO:0015081">
    <property type="term" value="F:sodium ion transmembrane transporter activity"/>
    <property type="evidence" value="ECO:0007669"/>
    <property type="project" value="InterPro"/>
</dbReference>
<dbReference type="GO" id="GO:0036376">
    <property type="term" value="P:sodium ion export across plasma membrane"/>
    <property type="evidence" value="ECO:0007669"/>
    <property type="project" value="InterPro"/>
</dbReference>
<evidence type="ECO:0000256" key="4">
    <source>
        <dbReference type="ARBA" id="ARBA00022989"/>
    </source>
</evidence>
<feature type="transmembrane region" description="Helical" evidence="6">
    <location>
        <begin position="6"/>
        <end position="31"/>
    </location>
</feature>
<evidence type="ECO:0000256" key="5">
    <source>
        <dbReference type="ARBA" id="ARBA00023136"/>
    </source>
</evidence>
<reference evidence="8 10" key="2">
    <citation type="submission" date="2016-10" db="EMBL/GenBank/DDBJ databases">
        <authorList>
            <person name="Varghese N."/>
            <person name="Submissions S."/>
        </authorList>
    </citation>
    <scope>NUCLEOTIDE SEQUENCE [LARGE SCALE GENOMIC DNA]</scope>
    <source>
        <strain evidence="8 10">DSM 22150</strain>
    </source>
</reference>
<organism evidence="7 9">
    <name type="scientific">Trichococcus ilyis</name>
    <dbReference type="NCBI Taxonomy" id="640938"/>
    <lineage>
        <taxon>Bacteria</taxon>
        <taxon>Bacillati</taxon>
        <taxon>Bacillota</taxon>
        <taxon>Bacilli</taxon>
        <taxon>Lactobacillales</taxon>
        <taxon>Carnobacteriaceae</taxon>
        <taxon>Trichococcus</taxon>
    </lineage>
</organism>
<evidence type="ECO:0000313" key="7">
    <source>
        <dbReference type="EMBL" id="CZR09666.1"/>
    </source>
</evidence>
<keyword evidence="10" id="KW-1185">Reference proteome</keyword>
<dbReference type="Pfam" id="PF04277">
    <property type="entry name" value="OAD_gamma"/>
    <property type="match status" value="1"/>
</dbReference>
<dbReference type="InterPro" id="IPR005899">
    <property type="entry name" value="Na_pump_deCOase"/>
</dbReference>